<dbReference type="KEGG" id="mec:Q7C_822"/>
<proteinExistence type="predicted"/>
<dbReference type="GO" id="GO:0003676">
    <property type="term" value="F:nucleic acid binding"/>
    <property type="evidence" value="ECO:0007669"/>
    <property type="project" value="InterPro"/>
</dbReference>
<dbReference type="GO" id="GO:0016787">
    <property type="term" value="F:hydrolase activity"/>
    <property type="evidence" value="ECO:0007669"/>
    <property type="project" value="UniProtKB-KW"/>
</dbReference>
<evidence type="ECO:0000313" key="6">
    <source>
        <dbReference type="Proteomes" id="UP000009145"/>
    </source>
</evidence>
<dbReference type="InterPro" id="IPR035437">
    <property type="entry name" value="SNase_OB-fold_sf"/>
</dbReference>
<dbReference type="PANTHER" id="PTHR12302:SF3">
    <property type="entry name" value="SERINE_THREONINE-PROTEIN KINASE 31"/>
    <property type="match status" value="1"/>
</dbReference>
<feature type="domain" description="TNase-like" evidence="4">
    <location>
        <begin position="10"/>
        <end position="131"/>
    </location>
</feature>
<keyword evidence="6" id="KW-1185">Reference proteome</keyword>
<dbReference type="Gene3D" id="2.40.50.90">
    <property type="match status" value="1"/>
</dbReference>
<dbReference type="eggNOG" id="COG1525">
    <property type="taxonomic scope" value="Bacteria"/>
</dbReference>
<dbReference type="STRING" id="754477.Q7C_822"/>
<dbReference type="PATRIC" id="fig|754477.3.peg.811"/>
<dbReference type="SUPFAM" id="SSF50199">
    <property type="entry name" value="Staphylococcal nuclease"/>
    <property type="match status" value="1"/>
</dbReference>
<dbReference type="InterPro" id="IPR016071">
    <property type="entry name" value="Staphylococal_nuclease_OB-fold"/>
</dbReference>
<accession>I1YGE8</accession>
<sequence length="143" mass="16196">MGLTPLASADLFTGKVVSITDGDTIKLLTPEKELLRVRLTGIDAPERKQPYFNRSKQILSDLCFDKPAAVDSLGRDRYQRVLGRVTCDGVDANAYMVFQGVAWVYTKYNTDSSLVEYQSKAQAARKGLWQEPNPVPPWEWRRK</sequence>
<reference evidence="5 6" key="1">
    <citation type="journal article" date="2012" name="J. Bacteriol.">
        <title>Complete genome sequences of Methylophaga sp. strain JAM1 and Methylophaga sp. strain JAM7.</title>
        <authorList>
            <person name="Villeneuve C."/>
            <person name="Martineau C."/>
            <person name="Mauffrey F."/>
            <person name="Villemur R."/>
        </authorList>
    </citation>
    <scope>NUCLEOTIDE SEQUENCE [LARGE SCALE GENOMIC DNA]</scope>
    <source>
        <strain evidence="5 6">JAM7</strain>
    </source>
</reference>
<organism evidence="5 6">
    <name type="scientific">Methylophaga frappieri (strain ATCC BAA-2434 / DSM 25690 / JAM7)</name>
    <dbReference type="NCBI Taxonomy" id="754477"/>
    <lineage>
        <taxon>Bacteria</taxon>
        <taxon>Pseudomonadati</taxon>
        <taxon>Pseudomonadota</taxon>
        <taxon>Gammaproteobacteria</taxon>
        <taxon>Thiotrichales</taxon>
        <taxon>Piscirickettsiaceae</taxon>
        <taxon>Methylophaga</taxon>
    </lineage>
</organism>
<keyword evidence="1" id="KW-0540">Nuclease</keyword>
<dbReference type="HOGENOM" id="CLU_046484_7_0_6"/>
<dbReference type="Pfam" id="PF00565">
    <property type="entry name" value="SNase"/>
    <property type="match status" value="1"/>
</dbReference>
<evidence type="ECO:0000256" key="1">
    <source>
        <dbReference type="ARBA" id="ARBA00022722"/>
    </source>
</evidence>
<dbReference type="EMBL" id="CP003380">
    <property type="protein sequence ID" value="AFJ01991.1"/>
    <property type="molecule type" value="Genomic_DNA"/>
</dbReference>
<dbReference type="PANTHER" id="PTHR12302">
    <property type="entry name" value="EBNA2 BINDING PROTEIN P100"/>
    <property type="match status" value="1"/>
</dbReference>
<dbReference type="GO" id="GO:0004519">
    <property type="term" value="F:endonuclease activity"/>
    <property type="evidence" value="ECO:0007669"/>
    <property type="project" value="UniProtKB-KW"/>
</dbReference>
<dbReference type="InterPro" id="IPR002071">
    <property type="entry name" value="Thermonucl_AS"/>
</dbReference>
<dbReference type="AlphaFoldDB" id="I1YGE8"/>
<keyword evidence="2" id="KW-0255">Endonuclease</keyword>
<evidence type="ECO:0000259" key="4">
    <source>
        <dbReference type="PROSITE" id="PS50830"/>
    </source>
</evidence>
<evidence type="ECO:0000256" key="2">
    <source>
        <dbReference type="ARBA" id="ARBA00022759"/>
    </source>
</evidence>
<dbReference type="SMART" id="SM00318">
    <property type="entry name" value="SNc"/>
    <property type="match status" value="1"/>
</dbReference>
<evidence type="ECO:0000313" key="5">
    <source>
        <dbReference type="EMBL" id="AFJ01991.1"/>
    </source>
</evidence>
<name>I1YGE8_METFJ</name>
<dbReference type="PROSITE" id="PS01123">
    <property type="entry name" value="TNASE_1"/>
    <property type="match status" value="1"/>
</dbReference>
<keyword evidence="3" id="KW-0378">Hydrolase</keyword>
<dbReference type="PROSITE" id="PS50830">
    <property type="entry name" value="TNASE_3"/>
    <property type="match status" value="1"/>
</dbReference>
<gene>
    <name evidence="5" type="ordered locus">Q7C_822</name>
</gene>
<dbReference type="Proteomes" id="UP000009145">
    <property type="component" value="Chromosome"/>
</dbReference>
<protein>
    <submittedName>
        <fullName evidence="5">Nuclease-like protein</fullName>
    </submittedName>
</protein>
<evidence type="ECO:0000256" key="3">
    <source>
        <dbReference type="ARBA" id="ARBA00022801"/>
    </source>
</evidence>